<reference evidence="1 2" key="1">
    <citation type="journal article" date="2019" name="Nat. Ecol. Evol.">
        <title>Megaphylogeny resolves global patterns of mushroom evolution.</title>
        <authorList>
            <person name="Varga T."/>
            <person name="Krizsan K."/>
            <person name="Foldi C."/>
            <person name="Dima B."/>
            <person name="Sanchez-Garcia M."/>
            <person name="Sanchez-Ramirez S."/>
            <person name="Szollosi G.J."/>
            <person name="Szarkandi J.G."/>
            <person name="Papp V."/>
            <person name="Albert L."/>
            <person name="Andreopoulos W."/>
            <person name="Angelini C."/>
            <person name="Antonin V."/>
            <person name="Barry K.W."/>
            <person name="Bougher N.L."/>
            <person name="Buchanan P."/>
            <person name="Buyck B."/>
            <person name="Bense V."/>
            <person name="Catcheside P."/>
            <person name="Chovatia M."/>
            <person name="Cooper J."/>
            <person name="Damon W."/>
            <person name="Desjardin D."/>
            <person name="Finy P."/>
            <person name="Geml J."/>
            <person name="Haridas S."/>
            <person name="Hughes K."/>
            <person name="Justo A."/>
            <person name="Karasinski D."/>
            <person name="Kautmanova I."/>
            <person name="Kiss B."/>
            <person name="Kocsube S."/>
            <person name="Kotiranta H."/>
            <person name="LaButti K.M."/>
            <person name="Lechner B.E."/>
            <person name="Liimatainen K."/>
            <person name="Lipzen A."/>
            <person name="Lukacs Z."/>
            <person name="Mihaltcheva S."/>
            <person name="Morgado L.N."/>
            <person name="Niskanen T."/>
            <person name="Noordeloos M.E."/>
            <person name="Ohm R.A."/>
            <person name="Ortiz-Santana B."/>
            <person name="Ovrebo C."/>
            <person name="Racz N."/>
            <person name="Riley R."/>
            <person name="Savchenko A."/>
            <person name="Shiryaev A."/>
            <person name="Soop K."/>
            <person name="Spirin V."/>
            <person name="Szebenyi C."/>
            <person name="Tomsovsky M."/>
            <person name="Tulloss R.E."/>
            <person name="Uehling J."/>
            <person name="Grigoriev I.V."/>
            <person name="Vagvolgyi C."/>
            <person name="Papp T."/>
            <person name="Martin F.M."/>
            <person name="Miettinen O."/>
            <person name="Hibbett D.S."/>
            <person name="Nagy L.G."/>
        </authorList>
    </citation>
    <scope>NUCLEOTIDE SEQUENCE [LARGE SCALE GENOMIC DNA]</scope>
    <source>
        <strain evidence="1 2">CBS 309.79</strain>
    </source>
</reference>
<gene>
    <name evidence="1" type="ORF">BDV98DRAFT_565192</name>
</gene>
<keyword evidence="2" id="KW-1185">Reference proteome</keyword>
<dbReference type="EMBL" id="ML178821">
    <property type="protein sequence ID" value="TFL02991.1"/>
    <property type="molecule type" value="Genomic_DNA"/>
</dbReference>
<protein>
    <submittedName>
        <fullName evidence="1">Uncharacterized protein</fullName>
    </submittedName>
</protein>
<dbReference type="AlphaFoldDB" id="A0A5C3QR32"/>
<sequence>MQNNQNAELVNLLDLTPLYSVVDFVVELLRITGYICRSWVALTRRGTCRLLICGEYKEARPHVSLVDRKQNLDTILLLVQEIECPGDNEPIRDPRRQLVA</sequence>
<organism evidence="1 2">
    <name type="scientific">Pterulicium gracile</name>
    <dbReference type="NCBI Taxonomy" id="1884261"/>
    <lineage>
        <taxon>Eukaryota</taxon>
        <taxon>Fungi</taxon>
        <taxon>Dikarya</taxon>
        <taxon>Basidiomycota</taxon>
        <taxon>Agaricomycotina</taxon>
        <taxon>Agaricomycetes</taxon>
        <taxon>Agaricomycetidae</taxon>
        <taxon>Agaricales</taxon>
        <taxon>Pleurotineae</taxon>
        <taxon>Pterulaceae</taxon>
        <taxon>Pterulicium</taxon>
    </lineage>
</organism>
<accession>A0A5C3QR32</accession>
<dbReference type="Proteomes" id="UP000305067">
    <property type="component" value="Unassembled WGS sequence"/>
</dbReference>
<name>A0A5C3QR32_9AGAR</name>
<proteinExistence type="predicted"/>
<evidence type="ECO:0000313" key="1">
    <source>
        <dbReference type="EMBL" id="TFL02991.1"/>
    </source>
</evidence>
<evidence type="ECO:0000313" key="2">
    <source>
        <dbReference type="Proteomes" id="UP000305067"/>
    </source>
</evidence>